<organism evidence="2">
    <name type="scientific">Thermomicrobium roseum</name>
    <dbReference type="NCBI Taxonomy" id="500"/>
    <lineage>
        <taxon>Bacteria</taxon>
        <taxon>Pseudomonadati</taxon>
        <taxon>Thermomicrobiota</taxon>
        <taxon>Thermomicrobia</taxon>
        <taxon>Thermomicrobiales</taxon>
        <taxon>Thermomicrobiaceae</taxon>
        <taxon>Thermomicrobium</taxon>
    </lineage>
</organism>
<dbReference type="GO" id="GO:0016491">
    <property type="term" value="F:oxidoreductase activity"/>
    <property type="evidence" value="ECO:0007669"/>
    <property type="project" value="InterPro"/>
</dbReference>
<sequence length="227" mass="26326">MQGGAAVLEIEFWSDLHCPWAYVTARRLRRALQRFPHPVRVYWRYWPLELVDRVGTPRAAVEAERAILSQVEPDAFALWQRDDYPVTFLPAMAIAKAASLQGEEVAGEVDFAIREGFFLYQRNVALIPELFEIVSQTSADLARLEQDFWLGHGWRRLWDDWQASQQRPIQGSPHLFVVSGQRDVHNPGIEIRQSSHGYPIIVQDDPDYLLKWLHLAWREVTSGHQEE</sequence>
<evidence type="ECO:0000259" key="1">
    <source>
        <dbReference type="Pfam" id="PF01323"/>
    </source>
</evidence>
<dbReference type="Gene3D" id="3.40.30.10">
    <property type="entry name" value="Glutaredoxin"/>
    <property type="match status" value="1"/>
</dbReference>
<accession>A0A7C5RTN2</accession>
<dbReference type="Pfam" id="PF01323">
    <property type="entry name" value="DSBA"/>
    <property type="match status" value="1"/>
</dbReference>
<name>A0A7C5RTN2_THERO</name>
<dbReference type="CDD" id="cd02972">
    <property type="entry name" value="DsbA_family"/>
    <property type="match status" value="1"/>
</dbReference>
<evidence type="ECO:0000313" key="2">
    <source>
        <dbReference type="EMBL" id="HHM95805.1"/>
    </source>
</evidence>
<dbReference type="Pfam" id="PF13743">
    <property type="entry name" value="Thioredoxin_5"/>
    <property type="match status" value="1"/>
</dbReference>
<comment type="caution">
    <text evidence="2">The sequence shown here is derived from an EMBL/GenBank/DDBJ whole genome shotgun (WGS) entry which is preliminary data.</text>
</comment>
<dbReference type="AlphaFoldDB" id="A0A7C5RTN2"/>
<dbReference type="EMBL" id="DRWX01000056">
    <property type="protein sequence ID" value="HHM95805.1"/>
    <property type="molecule type" value="Genomic_DNA"/>
</dbReference>
<dbReference type="InterPro" id="IPR036249">
    <property type="entry name" value="Thioredoxin-like_sf"/>
</dbReference>
<proteinExistence type="predicted"/>
<protein>
    <recommendedName>
        <fullName evidence="1">DSBA-like thioredoxin domain-containing protein</fullName>
    </recommendedName>
</protein>
<dbReference type="SUPFAM" id="SSF52833">
    <property type="entry name" value="Thioredoxin-like"/>
    <property type="match status" value="1"/>
</dbReference>
<reference evidence="2" key="1">
    <citation type="journal article" date="2020" name="mSystems">
        <title>Genome- and Community-Level Interaction Insights into Carbon Utilization and Element Cycling Functions of Hydrothermarchaeota in Hydrothermal Sediment.</title>
        <authorList>
            <person name="Zhou Z."/>
            <person name="Liu Y."/>
            <person name="Xu W."/>
            <person name="Pan J."/>
            <person name="Luo Z.H."/>
            <person name="Li M."/>
        </authorList>
    </citation>
    <scope>NUCLEOTIDE SEQUENCE [LARGE SCALE GENOMIC DNA]</scope>
    <source>
        <strain evidence="2">SpSt-1065</strain>
    </source>
</reference>
<gene>
    <name evidence="2" type="ORF">ENM21_01095</name>
</gene>
<dbReference type="InterPro" id="IPR001853">
    <property type="entry name" value="DSBA-like_thioredoxin_dom"/>
</dbReference>
<feature type="domain" description="DSBA-like thioredoxin" evidence="1">
    <location>
        <begin position="10"/>
        <end position="53"/>
    </location>
</feature>